<dbReference type="VEuPathDB" id="TriTrypDB:Lsey_0035_0290"/>
<evidence type="ECO:0000313" key="3">
    <source>
        <dbReference type="Proteomes" id="UP000038009"/>
    </source>
</evidence>
<dbReference type="OrthoDB" id="239543at2759"/>
<evidence type="ECO:0000313" key="2">
    <source>
        <dbReference type="EMBL" id="KPI88970.1"/>
    </source>
</evidence>
<dbReference type="AlphaFoldDB" id="A0A0N1PEL1"/>
<organism evidence="2 3">
    <name type="scientific">Leptomonas seymouri</name>
    <dbReference type="NCBI Taxonomy" id="5684"/>
    <lineage>
        <taxon>Eukaryota</taxon>
        <taxon>Discoba</taxon>
        <taxon>Euglenozoa</taxon>
        <taxon>Kinetoplastea</taxon>
        <taxon>Metakinetoplastina</taxon>
        <taxon>Trypanosomatida</taxon>
        <taxon>Trypanosomatidae</taxon>
        <taxon>Leishmaniinae</taxon>
        <taxon>Leptomonas</taxon>
    </lineage>
</organism>
<dbReference type="EMBL" id="LJSK01000035">
    <property type="protein sequence ID" value="KPI88970.1"/>
    <property type="molecule type" value="Genomic_DNA"/>
</dbReference>
<proteinExistence type="predicted"/>
<name>A0A0N1PEL1_LEPSE</name>
<dbReference type="Proteomes" id="UP000038009">
    <property type="component" value="Unassembled WGS sequence"/>
</dbReference>
<comment type="caution">
    <text evidence="2">The sequence shown here is derived from an EMBL/GenBank/DDBJ whole genome shotgun (WGS) entry which is preliminary data.</text>
</comment>
<keyword evidence="3" id="KW-1185">Reference proteome</keyword>
<gene>
    <name evidence="2" type="ORF">ABL78_1936</name>
</gene>
<sequence>MGRGSRSSSGADGGFCSLHGKRRTRHDLIPWSQQPGKFRCLPQKECQMSRDRRFVGGGGDRGERMSRGRGGGAMGVRGRSPILRGRGGTLRDRGGIGRGGMRVRGRRGDFRLGDRRDRGGVGRGESAICRLHRRQRPLSSMREVGPGVYECVEASRCRQTMDRPMRGGLERRGRVRDQRGPASLYRNPGDRDRRRPLRRGDRAGPQPQDQRFYDANASAWTPSAGAGASGGGGLRRRYGRVERKVWCALHGKSLPVSLCEFLQDCCYVCRDPSTCLSTPLEEDTTRLVHRSCSELLCSLHHTLRHVGFLELNEKKVAYQCIAGHTCRGVTVPHLGQDPAAAAEVKASSAAIEGDMDDEDGIYMGTRVANTFLPQSGREVVSSFFM</sequence>
<feature type="region of interest" description="Disordered" evidence="1">
    <location>
        <begin position="162"/>
        <end position="212"/>
    </location>
</feature>
<feature type="compositionally biased region" description="Basic and acidic residues" evidence="1">
    <location>
        <begin position="52"/>
        <end position="66"/>
    </location>
</feature>
<feature type="compositionally biased region" description="Basic and acidic residues" evidence="1">
    <location>
        <begin position="188"/>
        <end position="202"/>
    </location>
</feature>
<dbReference type="OMA" id="TVPHMGQ"/>
<feature type="compositionally biased region" description="Basic and acidic residues" evidence="1">
    <location>
        <begin position="162"/>
        <end position="179"/>
    </location>
</feature>
<feature type="region of interest" description="Disordered" evidence="1">
    <location>
        <begin position="52"/>
        <end position="104"/>
    </location>
</feature>
<protein>
    <submittedName>
        <fullName evidence="2">Uncharacterized protein</fullName>
    </submittedName>
</protein>
<reference evidence="2 3" key="1">
    <citation type="journal article" date="2015" name="PLoS Pathog.">
        <title>Leptomonas seymouri: Adaptations to the Dixenous Life Cycle Analyzed by Genome Sequencing, Transcriptome Profiling and Co-infection with Leishmania donovani.</title>
        <authorList>
            <person name="Kraeva N."/>
            <person name="Butenko A."/>
            <person name="Hlavacova J."/>
            <person name="Kostygov A."/>
            <person name="Myskova J."/>
            <person name="Grybchuk D."/>
            <person name="Lestinova T."/>
            <person name="Votypka J."/>
            <person name="Volf P."/>
            <person name="Opperdoes F."/>
            <person name="Flegontov P."/>
            <person name="Lukes J."/>
            <person name="Yurchenko V."/>
        </authorList>
    </citation>
    <scope>NUCLEOTIDE SEQUENCE [LARGE SCALE GENOMIC DNA]</scope>
    <source>
        <strain evidence="2 3">ATCC 30220</strain>
    </source>
</reference>
<evidence type="ECO:0000256" key="1">
    <source>
        <dbReference type="SAM" id="MobiDB-lite"/>
    </source>
</evidence>
<accession>A0A0N1PEL1</accession>